<feature type="domain" description="ASPIC/UnbV" evidence="3">
    <location>
        <begin position="510"/>
        <end position="577"/>
    </location>
</feature>
<keyword evidence="1 2" id="KW-0732">Signal</keyword>
<organism evidence="4 5">
    <name type="scientific">Actomonas aquatica</name>
    <dbReference type="NCBI Taxonomy" id="2866162"/>
    <lineage>
        <taxon>Bacteria</taxon>
        <taxon>Pseudomonadati</taxon>
        <taxon>Verrucomicrobiota</taxon>
        <taxon>Opitutia</taxon>
        <taxon>Opitutales</taxon>
        <taxon>Opitutaceae</taxon>
        <taxon>Actomonas</taxon>
    </lineage>
</organism>
<evidence type="ECO:0000313" key="4">
    <source>
        <dbReference type="EMBL" id="WRQ86361.1"/>
    </source>
</evidence>
<proteinExistence type="predicted"/>
<evidence type="ECO:0000256" key="1">
    <source>
        <dbReference type="ARBA" id="ARBA00022729"/>
    </source>
</evidence>
<reference evidence="4 5" key="2">
    <citation type="submission" date="2023-12" db="EMBL/GenBank/DDBJ databases">
        <title>Description of an unclassified Opitutus bacterium of Verrucomicrobiota.</title>
        <authorList>
            <person name="Zhang D.-F."/>
        </authorList>
    </citation>
    <scope>NUCLEOTIDE SEQUENCE [LARGE SCALE GENOMIC DNA]</scope>
    <source>
        <strain evidence="4 5">WL0086</strain>
    </source>
</reference>
<dbReference type="Proteomes" id="UP000738431">
    <property type="component" value="Chromosome"/>
</dbReference>
<reference evidence="4 5" key="1">
    <citation type="submission" date="2021-08" db="EMBL/GenBank/DDBJ databases">
        <authorList>
            <person name="Zhang D."/>
            <person name="Zhang A."/>
            <person name="Wang L."/>
        </authorList>
    </citation>
    <scope>NUCLEOTIDE SEQUENCE [LARGE SCALE GENOMIC DNA]</scope>
    <source>
        <strain evidence="4 5">WL0086</strain>
    </source>
</reference>
<dbReference type="RefSeq" id="WP_221031287.1">
    <property type="nucleotide sequence ID" value="NZ_CP139781.1"/>
</dbReference>
<dbReference type="EMBL" id="CP139781">
    <property type="protein sequence ID" value="WRQ86361.1"/>
    <property type="molecule type" value="Genomic_DNA"/>
</dbReference>
<evidence type="ECO:0000313" key="5">
    <source>
        <dbReference type="Proteomes" id="UP000738431"/>
    </source>
</evidence>
<dbReference type="Pfam" id="PF13517">
    <property type="entry name" value="FG-GAP_3"/>
    <property type="match status" value="5"/>
</dbReference>
<dbReference type="Gene3D" id="2.130.10.130">
    <property type="entry name" value="Integrin alpha, N-terminal"/>
    <property type="match status" value="3"/>
</dbReference>
<sequence length="1203" mass="128688">MKTSAPATLALLALTPFALLAAEAQLASTPLAPRSGDGSAMCFTAIPAAASGLINENPYDDPAMWTTAHYTEFQGGSIGSGIASGDIDGDGLVDLYVVNKVRPNQLFRQVAPFRFEDITTSAGVAGTTAWNTGATLADIDNDGDLDLYVCQFNAPNLLFINDGAGHFTEEAAARGADLTSASVVGAFADYDRDGHLDLFVLTNVQRAATHPDGEADVLLRNRGDGTFEDVTLAAGLASVDERGHSASWFDANADGWPDLYITNDFAKPDHLYQNNGDGTFTDTADRDLPATPWFAMGSDFGDINNDGLFDLFAADMAGTTHYKSKVTMGDMGGLVDTMDRMETPQYMRNFLYLNSGTDRFFEIAQMAGVKSSDWTWSPRFEDLDNDGFLDLHITNGMVRSFIDSDLINTARRLHSPAEVIRLMKNSPPLKENHLTLRNDGHLHFKKVQKDWGLDHEGISFGSTFADFDRDGDLDLAYVNYDASVSLYRNDSPAGHRVILELVGTSSNARGVGTVATIDAPQGKLTRMLSVARGVLSSSEPILHFGLGDTTTIPTLTVRWPSGIVQTFTDLPADRRYTLTEPTANGTTPPPAVASRPVDHGLLSERAAAFGLDHGNIEQPYNDMLRQSLLPNRMNTLDAGLALGDANGDGRLDVFFSGSAGQPGALYLAEPDGRYRAAPGIQPWQHAARSAAEHMAPLWFDLDADGDLDLIVSTGSTEFDAGNANYRAQLYLNDGEANFTVAPADQFNPLAASSAAVAAADFDRDGDLDLFIGGRVVPGAYPSHPESQLFENRDGQLVDVTPDALRHIGMVTAALWTDADADDRLDLLLIGEWMAPTVFSYDGTTLALNDRVSGLAEHRGWWNSLLAADVDADGDLDYVAGNFGHNTKYHPSPDHPVEMFYGDFEDSGTCEIVEAKYEGDRLLPVRGRSCSSRAMPTLAQKFPTFHDFGSAVLPEIYTPEKLDESLHLQVTELGSGVFINQGQGRFTFAELPHLAQTAPIFGLAAADFTGDGLLDLVGLQNFQGPQVETGWYNGGLSVVLAGDGRGHFTPLTPQQSGLAIPGEARAAALADLDGDARPELLVTRLNTTAQVYAPTATTASRPLTVRLHDRATIGNAAAIGAKLTLTLADGSTPAIELTAGAAHLAQSAPVAYFSIPATTTAETLTVRWPDGSRTTHRVPADATTLDLGRPDTAANVAQTGGATR</sequence>
<dbReference type="SUPFAM" id="SSF69318">
    <property type="entry name" value="Integrin alpha N-terminal domain"/>
    <property type="match status" value="2"/>
</dbReference>
<feature type="domain" description="ASPIC/UnbV" evidence="3">
    <location>
        <begin position="1117"/>
        <end position="1181"/>
    </location>
</feature>
<dbReference type="PANTHER" id="PTHR16026:SF0">
    <property type="entry name" value="CARTILAGE ACIDIC PROTEIN 1"/>
    <property type="match status" value="1"/>
</dbReference>
<accession>A0ABZ1C4E8</accession>
<dbReference type="Pfam" id="PF07593">
    <property type="entry name" value="UnbV_ASPIC"/>
    <property type="match status" value="2"/>
</dbReference>
<feature type="chain" id="PRO_5046567064" evidence="2">
    <location>
        <begin position="22"/>
        <end position="1203"/>
    </location>
</feature>
<protein>
    <submittedName>
        <fullName evidence="4">FG-GAP-like repeat-containing protein</fullName>
    </submittedName>
</protein>
<evidence type="ECO:0000259" key="3">
    <source>
        <dbReference type="Pfam" id="PF07593"/>
    </source>
</evidence>
<evidence type="ECO:0000256" key="2">
    <source>
        <dbReference type="SAM" id="SignalP"/>
    </source>
</evidence>
<dbReference type="PANTHER" id="PTHR16026">
    <property type="entry name" value="CARTILAGE ACIDIC PROTEIN 1"/>
    <property type="match status" value="1"/>
</dbReference>
<name>A0ABZ1C4E8_9BACT</name>
<gene>
    <name evidence="4" type="ORF">K1X11_016215</name>
</gene>
<dbReference type="InterPro" id="IPR027039">
    <property type="entry name" value="Crtac1"/>
</dbReference>
<feature type="signal peptide" evidence="2">
    <location>
        <begin position="1"/>
        <end position="21"/>
    </location>
</feature>
<dbReference type="InterPro" id="IPR013517">
    <property type="entry name" value="FG-GAP"/>
</dbReference>
<dbReference type="InterPro" id="IPR011519">
    <property type="entry name" value="UnbV_ASPIC"/>
</dbReference>
<keyword evidence="5" id="KW-1185">Reference proteome</keyword>
<dbReference type="InterPro" id="IPR028994">
    <property type="entry name" value="Integrin_alpha_N"/>
</dbReference>